<dbReference type="Gene3D" id="1.10.10.60">
    <property type="entry name" value="Homeodomain-like"/>
    <property type="match status" value="2"/>
</dbReference>
<evidence type="ECO:0000259" key="4">
    <source>
        <dbReference type="PROSITE" id="PS01124"/>
    </source>
</evidence>
<dbReference type="SUPFAM" id="SSF51215">
    <property type="entry name" value="Regulatory protein AraC"/>
    <property type="match status" value="1"/>
</dbReference>
<evidence type="ECO:0000256" key="1">
    <source>
        <dbReference type="ARBA" id="ARBA00023015"/>
    </source>
</evidence>
<dbReference type="PROSITE" id="PS01124">
    <property type="entry name" value="HTH_ARAC_FAMILY_2"/>
    <property type="match status" value="1"/>
</dbReference>
<dbReference type="Pfam" id="PF12833">
    <property type="entry name" value="HTH_18"/>
    <property type="match status" value="1"/>
</dbReference>
<evidence type="ECO:0000256" key="3">
    <source>
        <dbReference type="ARBA" id="ARBA00023163"/>
    </source>
</evidence>
<protein>
    <submittedName>
        <fullName evidence="5">Helix-turn-helix domain-containing protein</fullName>
    </submittedName>
</protein>
<evidence type="ECO:0000313" key="5">
    <source>
        <dbReference type="EMBL" id="MFD0960790.1"/>
    </source>
</evidence>
<dbReference type="InterPro" id="IPR018060">
    <property type="entry name" value="HTH_AraC"/>
</dbReference>
<organism evidence="5 6">
    <name type="scientific">Paenibacillus chungangensis</name>
    <dbReference type="NCBI Taxonomy" id="696535"/>
    <lineage>
        <taxon>Bacteria</taxon>
        <taxon>Bacillati</taxon>
        <taxon>Bacillota</taxon>
        <taxon>Bacilli</taxon>
        <taxon>Bacillales</taxon>
        <taxon>Paenibacillaceae</taxon>
        <taxon>Paenibacillus</taxon>
    </lineage>
</organism>
<dbReference type="Pfam" id="PF02311">
    <property type="entry name" value="AraC_binding"/>
    <property type="match status" value="1"/>
</dbReference>
<proteinExistence type="predicted"/>
<keyword evidence="1" id="KW-0805">Transcription regulation</keyword>
<dbReference type="RefSeq" id="WP_377565574.1">
    <property type="nucleotide sequence ID" value="NZ_JBHTJZ010000024.1"/>
</dbReference>
<dbReference type="Proteomes" id="UP001596989">
    <property type="component" value="Unassembled WGS sequence"/>
</dbReference>
<dbReference type="InterPro" id="IPR014710">
    <property type="entry name" value="RmlC-like_jellyroll"/>
</dbReference>
<dbReference type="SUPFAM" id="SSF46689">
    <property type="entry name" value="Homeodomain-like"/>
    <property type="match status" value="2"/>
</dbReference>
<accession>A0ABW3HTH7</accession>
<dbReference type="PANTHER" id="PTHR43280">
    <property type="entry name" value="ARAC-FAMILY TRANSCRIPTIONAL REGULATOR"/>
    <property type="match status" value="1"/>
</dbReference>
<evidence type="ECO:0000256" key="2">
    <source>
        <dbReference type="ARBA" id="ARBA00023125"/>
    </source>
</evidence>
<keyword evidence="6" id="KW-1185">Reference proteome</keyword>
<dbReference type="Gene3D" id="2.60.120.10">
    <property type="entry name" value="Jelly Rolls"/>
    <property type="match status" value="1"/>
</dbReference>
<dbReference type="PROSITE" id="PS00041">
    <property type="entry name" value="HTH_ARAC_FAMILY_1"/>
    <property type="match status" value="1"/>
</dbReference>
<dbReference type="InterPro" id="IPR009057">
    <property type="entry name" value="Homeodomain-like_sf"/>
</dbReference>
<name>A0ABW3HTH7_9BACL</name>
<evidence type="ECO:0000313" key="6">
    <source>
        <dbReference type="Proteomes" id="UP001596989"/>
    </source>
</evidence>
<dbReference type="InterPro" id="IPR037923">
    <property type="entry name" value="HTH-like"/>
</dbReference>
<keyword evidence="2" id="KW-0238">DNA-binding</keyword>
<sequence>MDYRAAEQFLNSFIMHCATEGLRFHIHYWGVMEKHYDNLVHKHSFYEICYVLRGSGEYEEDGKANKLVDGTLFLSRPGIAHQIRSSDGMAMMYVAFELNEATSERDSYDVYSERLLRAERIVRYNVEELPSALYWRALAAQASLQPVNNVEWIRQSCGVLLTSLADVFSSGAEGNMRDWHPSSSLAIRIVIQAKHFIRDNIASPLSLQDVAQYLHLSERHLSRLFKQHSEHTFSGFVKQERIRAASELLVATSMSIKDIAEATGFQSVHYFTKVFSEEKGRPPGLYRKEPHP</sequence>
<keyword evidence="3" id="KW-0804">Transcription</keyword>
<feature type="domain" description="HTH araC/xylS-type" evidence="4">
    <location>
        <begin position="191"/>
        <end position="289"/>
    </location>
</feature>
<reference evidence="6" key="1">
    <citation type="journal article" date="2019" name="Int. J. Syst. Evol. Microbiol.">
        <title>The Global Catalogue of Microorganisms (GCM) 10K type strain sequencing project: providing services to taxonomists for standard genome sequencing and annotation.</title>
        <authorList>
            <consortium name="The Broad Institute Genomics Platform"/>
            <consortium name="The Broad Institute Genome Sequencing Center for Infectious Disease"/>
            <person name="Wu L."/>
            <person name="Ma J."/>
        </authorList>
    </citation>
    <scope>NUCLEOTIDE SEQUENCE [LARGE SCALE GENOMIC DNA]</scope>
    <source>
        <strain evidence="6">CCUG 59129</strain>
    </source>
</reference>
<dbReference type="InterPro" id="IPR018062">
    <property type="entry name" value="HTH_AraC-typ_CS"/>
</dbReference>
<dbReference type="EMBL" id="JBHTJZ010000024">
    <property type="protein sequence ID" value="MFD0960790.1"/>
    <property type="molecule type" value="Genomic_DNA"/>
</dbReference>
<gene>
    <name evidence="5" type="ORF">ACFQ2I_15475</name>
</gene>
<dbReference type="InterPro" id="IPR003313">
    <property type="entry name" value="AraC-bd"/>
</dbReference>
<dbReference type="PANTHER" id="PTHR43280:SF28">
    <property type="entry name" value="HTH-TYPE TRANSCRIPTIONAL ACTIVATOR RHAS"/>
    <property type="match status" value="1"/>
</dbReference>
<dbReference type="SMART" id="SM00342">
    <property type="entry name" value="HTH_ARAC"/>
    <property type="match status" value="1"/>
</dbReference>
<comment type="caution">
    <text evidence="5">The sequence shown here is derived from an EMBL/GenBank/DDBJ whole genome shotgun (WGS) entry which is preliminary data.</text>
</comment>